<organism evidence="1 2">
    <name type="scientific">Algoriphagus halophytocola</name>
    <dbReference type="NCBI Taxonomy" id="2991499"/>
    <lineage>
        <taxon>Bacteria</taxon>
        <taxon>Pseudomonadati</taxon>
        <taxon>Bacteroidota</taxon>
        <taxon>Cytophagia</taxon>
        <taxon>Cytophagales</taxon>
        <taxon>Cyclobacteriaceae</taxon>
        <taxon>Algoriphagus</taxon>
    </lineage>
</organism>
<name>A0ABY6MJT9_9BACT</name>
<protein>
    <submittedName>
        <fullName evidence="1">6-bladed beta-propeller</fullName>
    </submittedName>
</protein>
<evidence type="ECO:0000313" key="1">
    <source>
        <dbReference type="EMBL" id="UZD22687.1"/>
    </source>
</evidence>
<dbReference type="Pfam" id="PF17170">
    <property type="entry name" value="DUF5128"/>
    <property type="match status" value="1"/>
</dbReference>
<proteinExistence type="predicted"/>
<dbReference type="SUPFAM" id="SSF63829">
    <property type="entry name" value="Calcium-dependent phosphotriesterase"/>
    <property type="match status" value="1"/>
</dbReference>
<sequence length="381" mass="42917">MITISNRLLLVLIVSFISTLGFSQNYSIKKVGELHLQSLATAVVRDYDPKRDIYLGFIDKGADGVELAIFDAEGEILVSINRRGEGPDEYQSSALTMGFASDGNIWVQTSMELLQYDLEFNLIHKKRFEPKVTTHIYSGPRAKFIPLTKADNPSFVVNMSNSSNLATSTYIPSEIQLVDYYDPAANEVKSTISLGSRNGFKGIENEEFPVNVNPIFAADPRLNNLYLTTALDNEITVYNPINWHVIQRIPVKHESFEPLDDIPIRESNLPTMPTMGNPGLFAQNKTLLVFGAGVVGLVYVRGESEASYELRKSTDKTYRFNDPEYHRLILFKDGVQLPGEHVVPSGIIEMPLTENRFLVKVNLGEEEPDYIPYEIWEVIKE</sequence>
<reference evidence="1" key="1">
    <citation type="submission" date="2022-10" db="EMBL/GenBank/DDBJ databases">
        <title>Algoriphagus sp. a novel bacteria isolate from halophytes salicornia europaea.</title>
        <authorList>
            <person name="Peng Y."/>
            <person name="Jiang L."/>
            <person name="Lee J."/>
        </authorList>
    </citation>
    <scope>NUCLEOTIDE SEQUENCE</scope>
    <source>
        <strain evidence="1">TR-M5</strain>
    </source>
</reference>
<accession>A0ABY6MJT9</accession>
<dbReference type="Proteomes" id="UP001163156">
    <property type="component" value="Chromosome"/>
</dbReference>
<keyword evidence="2" id="KW-1185">Reference proteome</keyword>
<gene>
    <name evidence="1" type="ORF">OM944_18800</name>
</gene>
<dbReference type="EMBL" id="CP110226">
    <property type="protein sequence ID" value="UZD22687.1"/>
    <property type="molecule type" value="Genomic_DNA"/>
</dbReference>
<dbReference type="RefSeq" id="WP_264809209.1">
    <property type="nucleotide sequence ID" value="NZ_CP110226.1"/>
</dbReference>
<evidence type="ECO:0000313" key="2">
    <source>
        <dbReference type="Proteomes" id="UP001163156"/>
    </source>
</evidence>